<dbReference type="PIRSF" id="PIRSF006066">
    <property type="entry name" value="HI0050"/>
    <property type="match status" value="1"/>
</dbReference>
<keyword evidence="5 7" id="KW-1133">Transmembrane helix</keyword>
<feature type="transmembrane region" description="Helical" evidence="7">
    <location>
        <begin position="271"/>
        <end position="293"/>
    </location>
</feature>
<keyword evidence="6 7" id="KW-0472">Membrane</keyword>
<dbReference type="PANTHER" id="PTHR33362">
    <property type="entry name" value="SIALIC ACID TRAP TRANSPORTER PERMEASE PROTEIN SIAT-RELATED"/>
    <property type="match status" value="1"/>
</dbReference>
<feature type="domain" description="TRAP C4-dicarboxylate transport system permease DctM subunit" evidence="8">
    <location>
        <begin position="8"/>
        <end position="416"/>
    </location>
</feature>
<evidence type="ECO:0000256" key="2">
    <source>
        <dbReference type="ARBA" id="ARBA00022475"/>
    </source>
</evidence>
<organism evidence="9 10">
    <name type="scientific">Thauera humireducens</name>
    <dbReference type="NCBI Taxonomy" id="1134435"/>
    <lineage>
        <taxon>Bacteria</taxon>
        <taxon>Pseudomonadati</taxon>
        <taxon>Pseudomonadota</taxon>
        <taxon>Betaproteobacteria</taxon>
        <taxon>Rhodocyclales</taxon>
        <taxon>Zoogloeaceae</taxon>
        <taxon>Thauera</taxon>
    </lineage>
</organism>
<comment type="similarity">
    <text evidence="7">Belongs to the TRAP transporter large permease family.</text>
</comment>
<dbReference type="KEGG" id="thu:AC731_015435"/>
<dbReference type="Proteomes" id="UP000036902">
    <property type="component" value="Chromosome"/>
</dbReference>
<dbReference type="AlphaFoldDB" id="A0A127K8C0"/>
<evidence type="ECO:0000313" key="9">
    <source>
        <dbReference type="EMBL" id="AMO38206.1"/>
    </source>
</evidence>
<accession>A0A127K8C0</accession>
<feature type="transmembrane region" description="Helical" evidence="7">
    <location>
        <begin position="49"/>
        <end position="68"/>
    </location>
</feature>
<reference evidence="10" key="1">
    <citation type="submission" date="2016-03" db="EMBL/GenBank/DDBJ databases">
        <authorList>
            <person name="Ma C."/>
            <person name="Zhou S."/>
            <person name="Yang G."/>
        </authorList>
    </citation>
    <scope>NUCLEOTIDE SEQUENCE [LARGE SCALE GENOMIC DNA]</scope>
    <source>
        <strain evidence="10">SgZ-1</strain>
    </source>
</reference>
<keyword evidence="2" id="KW-1003">Cell membrane</keyword>
<comment type="subcellular location">
    <subcellularLocation>
        <location evidence="1 7">Cell inner membrane</location>
        <topology evidence="1 7">Multi-pass membrane protein</topology>
    </subcellularLocation>
</comment>
<dbReference type="GO" id="GO:0022857">
    <property type="term" value="F:transmembrane transporter activity"/>
    <property type="evidence" value="ECO:0007669"/>
    <property type="project" value="UniProtKB-UniRule"/>
</dbReference>
<keyword evidence="3 7" id="KW-0997">Cell inner membrane</keyword>
<evidence type="ECO:0000256" key="5">
    <source>
        <dbReference type="ARBA" id="ARBA00022989"/>
    </source>
</evidence>
<comment type="function">
    <text evidence="7">Part of the tripartite ATP-independent periplasmic (TRAP) transport system.</text>
</comment>
<dbReference type="EMBL" id="CP014646">
    <property type="protein sequence ID" value="AMO38206.1"/>
    <property type="molecule type" value="Genomic_DNA"/>
</dbReference>
<feature type="transmembrane region" description="Helical" evidence="7">
    <location>
        <begin position="80"/>
        <end position="106"/>
    </location>
</feature>
<dbReference type="Pfam" id="PF06808">
    <property type="entry name" value="DctM"/>
    <property type="match status" value="1"/>
</dbReference>
<feature type="transmembrane region" description="Helical" evidence="7">
    <location>
        <begin position="213"/>
        <end position="234"/>
    </location>
</feature>
<comment type="caution">
    <text evidence="7">Lacks conserved residue(s) required for the propagation of feature annotation.</text>
</comment>
<evidence type="ECO:0000256" key="7">
    <source>
        <dbReference type="RuleBase" id="RU369079"/>
    </source>
</evidence>
<name>A0A127K8C0_9RHOO</name>
<keyword evidence="4 7" id="KW-0812">Transmembrane</keyword>
<feature type="transmembrane region" description="Helical" evidence="7">
    <location>
        <begin position="313"/>
        <end position="342"/>
    </location>
</feature>
<comment type="subunit">
    <text evidence="7">The complex comprises the extracytoplasmic solute receptor protein and the two transmembrane proteins.</text>
</comment>
<evidence type="ECO:0000256" key="4">
    <source>
        <dbReference type="ARBA" id="ARBA00022692"/>
    </source>
</evidence>
<feature type="transmembrane region" description="Helical" evidence="7">
    <location>
        <begin position="395"/>
        <end position="420"/>
    </location>
</feature>
<evidence type="ECO:0000256" key="6">
    <source>
        <dbReference type="ARBA" id="ARBA00023136"/>
    </source>
</evidence>
<feature type="transmembrane region" description="Helical" evidence="7">
    <location>
        <begin position="137"/>
        <end position="158"/>
    </location>
</feature>
<evidence type="ECO:0000256" key="3">
    <source>
        <dbReference type="ARBA" id="ARBA00022519"/>
    </source>
</evidence>
<gene>
    <name evidence="9" type="ORF">AC731_015435</name>
</gene>
<proteinExistence type="inferred from homology"/>
<dbReference type="GO" id="GO:0005886">
    <property type="term" value="C:plasma membrane"/>
    <property type="evidence" value="ECO:0007669"/>
    <property type="project" value="UniProtKB-SubCell"/>
</dbReference>
<keyword evidence="7" id="KW-0813">Transport</keyword>
<dbReference type="InterPro" id="IPR004681">
    <property type="entry name" value="TRAP_DctM"/>
</dbReference>
<evidence type="ECO:0000259" key="8">
    <source>
        <dbReference type="Pfam" id="PF06808"/>
    </source>
</evidence>
<feature type="transmembrane region" description="Helical" evidence="7">
    <location>
        <begin position="354"/>
        <end position="375"/>
    </location>
</feature>
<sequence>MIGTVLIGLFLLALVAGMPLATGLGVASVAVLAMAGFDQLAVPTNIYAGIAKYPLLAIPMFILAGMIFERSGVAVRLVRFVTAMVGEWTGSLAVVAVLVSMLLGGISGSGPADAAAVAAVMLPSMIARGYPKGFSAGLIAASGSTAIIIPPSVAFIVYSVMVPAATVPALFAAGLFPGMIAALCLLVPAIIISRKHGFGRDYKAERPPLGKSFIDAIWGLLAPVIILGGLRTGVFTPTEAAVVAVAYGIFVGMVIYRSISLKGLFRILVDAGELSAVVLMIIGIASVFAWAGNTLGIFDVAAKALVGLHSSEWMMLLSINLLLLVAGMFLDAISIFLILLPLLVPIAVAMGWDLVWFGVMMTINLAIGQFTPPMAISLMITSRIAGIGMEETFRWVIWLVLAMGAGLTLMIVFPQLALWLPGKLGYL</sequence>
<dbReference type="RefSeq" id="WP_048707335.1">
    <property type="nucleotide sequence ID" value="NZ_CP014646.1"/>
</dbReference>
<evidence type="ECO:0000256" key="1">
    <source>
        <dbReference type="ARBA" id="ARBA00004429"/>
    </source>
</evidence>
<feature type="transmembrane region" description="Helical" evidence="7">
    <location>
        <begin position="240"/>
        <end position="259"/>
    </location>
</feature>
<protein>
    <recommendedName>
        <fullName evidence="7">TRAP transporter large permease protein</fullName>
    </recommendedName>
</protein>
<dbReference type="InterPro" id="IPR010656">
    <property type="entry name" value="DctM"/>
</dbReference>
<dbReference type="NCBIfam" id="TIGR00786">
    <property type="entry name" value="dctM"/>
    <property type="match status" value="1"/>
</dbReference>
<dbReference type="STRING" id="1134435.AC731_015435"/>
<evidence type="ECO:0000313" key="10">
    <source>
        <dbReference type="Proteomes" id="UP000036902"/>
    </source>
</evidence>
<feature type="transmembrane region" description="Helical" evidence="7">
    <location>
        <begin position="170"/>
        <end position="192"/>
    </location>
</feature>
<keyword evidence="10" id="KW-1185">Reference proteome</keyword>